<keyword evidence="1" id="KW-0812">Transmembrane</keyword>
<evidence type="ECO:0000256" key="1">
    <source>
        <dbReference type="SAM" id="Phobius"/>
    </source>
</evidence>
<keyword evidence="1" id="KW-1133">Transmembrane helix</keyword>
<name>A0A0F9T3Y7_9ZZZZ</name>
<proteinExistence type="predicted"/>
<dbReference type="EMBL" id="LAZR01000422">
    <property type="protein sequence ID" value="KKN69597.1"/>
    <property type="molecule type" value="Genomic_DNA"/>
</dbReference>
<gene>
    <name evidence="2" type="ORF">LCGC14_0439000</name>
</gene>
<sequence>MERNIIKGKKWRKEMKLIDRLTPKDTEEVKPGFFIQKRKGLWRRVEPMAWNGEWRTKEQLKSVFNFRTLFTIAIILFLAWSYFNETEYCRELKKDPCELLPNITSYCFERQVNLQSEVINEEWKYPSTLPSNP</sequence>
<keyword evidence="1" id="KW-0472">Membrane</keyword>
<evidence type="ECO:0000313" key="2">
    <source>
        <dbReference type="EMBL" id="KKN69597.1"/>
    </source>
</evidence>
<organism evidence="2">
    <name type="scientific">marine sediment metagenome</name>
    <dbReference type="NCBI Taxonomy" id="412755"/>
    <lineage>
        <taxon>unclassified sequences</taxon>
        <taxon>metagenomes</taxon>
        <taxon>ecological metagenomes</taxon>
    </lineage>
</organism>
<accession>A0A0F9T3Y7</accession>
<protein>
    <submittedName>
        <fullName evidence="2">Uncharacterized protein</fullName>
    </submittedName>
</protein>
<dbReference type="AlphaFoldDB" id="A0A0F9T3Y7"/>
<feature type="transmembrane region" description="Helical" evidence="1">
    <location>
        <begin position="64"/>
        <end position="83"/>
    </location>
</feature>
<reference evidence="2" key="1">
    <citation type="journal article" date="2015" name="Nature">
        <title>Complex archaea that bridge the gap between prokaryotes and eukaryotes.</title>
        <authorList>
            <person name="Spang A."/>
            <person name="Saw J.H."/>
            <person name="Jorgensen S.L."/>
            <person name="Zaremba-Niedzwiedzka K."/>
            <person name="Martijn J."/>
            <person name="Lind A.E."/>
            <person name="van Eijk R."/>
            <person name="Schleper C."/>
            <person name="Guy L."/>
            <person name="Ettema T.J."/>
        </authorList>
    </citation>
    <scope>NUCLEOTIDE SEQUENCE</scope>
</reference>
<comment type="caution">
    <text evidence="2">The sequence shown here is derived from an EMBL/GenBank/DDBJ whole genome shotgun (WGS) entry which is preliminary data.</text>
</comment>